<proteinExistence type="predicted"/>
<sequence length="290" mass="31921">MLSSARTNILQLGRSRLAPHARRCYATTSTAEHRDVVIVGGGPAGLALASALSSSKAVRDSLRVTLVEAGDLVKIKEWQMPADSFHNRVSSITNASRGFLEEIGVWEWVDGARTQPIEDMQANARIAFTASDLPIQRTSHLTTMVENLNLQRASLRYLSRYPEVELLDNVKVQSITPDGSEGGSWPLVHLSDGRVIRARLLIGADGHNSPVRKYAGIESYGWAYDTHAIVATLHHAAPSPLSPPNSIHELWERVQKEWEAIPKEVCQNLIASMPRRVEAVIKAKGGHTKY</sequence>
<dbReference type="Proteomes" id="UP001148662">
    <property type="component" value="Unassembled WGS sequence"/>
</dbReference>
<gene>
    <name evidence="1" type="ORF">NM688_g4672</name>
</gene>
<evidence type="ECO:0000313" key="2">
    <source>
        <dbReference type="Proteomes" id="UP001148662"/>
    </source>
</evidence>
<organism evidence="1 2">
    <name type="scientific">Phlebia brevispora</name>
    <dbReference type="NCBI Taxonomy" id="194682"/>
    <lineage>
        <taxon>Eukaryota</taxon>
        <taxon>Fungi</taxon>
        <taxon>Dikarya</taxon>
        <taxon>Basidiomycota</taxon>
        <taxon>Agaricomycotina</taxon>
        <taxon>Agaricomycetes</taxon>
        <taxon>Polyporales</taxon>
        <taxon>Meruliaceae</taxon>
        <taxon>Phlebia</taxon>
    </lineage>
</organism>
<keyword evidence="2" id="KW-1185">Reference proteome</keyword>
<reference evidence="1" key="1">
    <citation type="submission" date="2022-07" db="EMBL/GenBank/DDBJ databases">
        <title>Genome Sequence of Phlebia brevispora.</title>
        <authorList>
            <person name="Buettner E."/>
        </authorList>
    </citation>
    <scope>NUCLEOTIDE SEQUENCE</scope>
    <source>
        <strain evidence="1">MPL23</strain>
    </source>
</reference>
<dbReference type="EMBL" id="JANHOG010000794">
    <property type="protein sequence ID" value="KAJ3551493.1"/>
    <property type="molecule type" value="Genomic_DNA"/>
</dbReference>
<evidence type="ECO:0000313" key="1">
    <source>
        <dbReference type="EMBL" id="KAJ3551493.1"/>
    </source>
</evidence>
<accession>A0ACC1T278</accession>
<protein>
    <submittedName>
        <fullName evidence="1">Uncharacterized protein</fullName>
    </submittedName>
</protein>
<comment type="caution">
    <text evidence="1">The sequence shown here is derived from an EMBL/GenBank/DDBJ whole genome shotgun (WGS) entry which is preliminary data.</text>
</comment>
<name>A0ACC1T278_9APHY</name>